<organism evidence="1 2">
    <name type="scientific">Romanomermis culicivorax</name>
    <name type="common">Nematode worm</name>
    <dbReference type="NCBI Taxonomy" id="13658"/>
    <lineage>
        <taxon>Eukaryota</taxon>
        <taxon>Metazoa</taxon>
        <taxon>Ecdysozoa</taxon>
        <taxon>Nematoda</taxon>
        <taxon>Enoplea</taxon>
        <taxon>Dorylaimia</taxon>
        <taxon>Mermithida</taxon>
        <taxon>Mermithoidea</taxon>
        <taxon>Mermithidae</taxon>
        <taxon>Romanomermis</taxon>
    </lineage>
</organism>
<evidence type="ECO:0000313" key="2">
    <source>
        <dbReference type="WBParaSite" id="nRc.2.0.1.t45751-RA"/>
    </source>
</evidence>
<sequence>MTRERCITPTIHYEEKFLIDHATTQQSLHDALQRGQEIVVIMNRLNSEQQTGFHIEIIFRQLNRKKRRHILLQLSMIDRDLNAIWFAKKLDKLEFKNCASNQEFGFFSWAQAPKMTKKSLVKKEKDEK</sequence>
<keyword evidence="1" id="KW-1185">Reference proteome</keyword>
<name>A0A915L7M9_ROMCU</name>
<protein>
    <submittedName>
        <fullName evidence="2">Uncharacterized protein</fullName>
    </submittedName>
</protein>
<dbReference type="AlphaFoldDB" id="A0A915L7M9"/>
<dbReference type="WBParaSite" id="nRc.2.0.1.t45751-RA">
    <property type="protein sequence ID" value="nRc.2.0.1.t45751-RA"/>
    <property type="gene ID" value="nRc.2.0.1.g45751"/>
</dbReference>
<accession>A0A915L7M9</accession>
<reference evidence="2" key="1">
    <citation type="submission" date="2022-11" db="UniProtKB">
        <authorList>
            <consortium name="WormBaseParasite"/>
        </authorList>
    </citation>
    <scope>IDENTIFICATION</scope>
</reference>
<evidence type="ECO:0000313" key="1">
    <source>
        <dbReference type="Proteomes" id="UP000887565"/>
    </source>
</evidence>
<dbReference type="Proteomes" id="UP000887565">
    <property type="component" value="Unplaced"/>
</dbReference>
<proteinExistence type="predicted"/>